<dbReference type="InterPro" id="IPR007577">
    <property type="entry name" value="GlycoTrfase_DXD_sugar-bd_CS"/>
</dbReference>
<dbReference type="GO" id="GO:0016020">
    <property type="term" value="C:membrane"/>
    <property type="evidence" value="ECO:0007669"/>
    <property type="project" value="GOC"/>
</dbReference>
<dbReference type="PANTHER" id="PTHR32385:SF15">
    <property type="entry name" value="INOSITOL PHOSPHOCERAMIDE MANNOSYLTRANSFERASE 1"/>
    <property type="match status" value="1"/>
</dbReference>
<keyword evidence="3" id="KW-0812">Transmembrane</keyword>
<dbReference type="Proteomes" id="UP001153069">
    <property type="component" value="Unassembled WGS sequence"/>
</dbReference>
<dbReference type="AlphaFoldDB" id="A0A9N8EAU4"/>
<dbReference type="InterPro" id="IPR051706">
    <property type="entry name" value="Glycosyltransferase_domain"/>
</dbReference>
<evidence type="ECO:0000313" key="4">
    <source>
        <dbReference type="EMBL" id="CAB9517712.1"/>
    </source>
</evidence>
<organism evidence="4 5">
    <name type="scientific">Seminavis robusta</name>
    <dbReference type="NCBI Taxonomy" id="568900"/>
    <lineage>
        <taxon>Eukaryota</taxon>
        <taxon>Sar</taxon>
        <taxon>Stramenopiles</taxon>
        <taxon>Ochrophyta</taxon>
        <taxon>Bacillariophyta</taxon>
        <taxon>Bacillariophyceae</taxon>
        <taxon>Bacillariophycidae</taxon>
        <taxon>Naviculales</taxon>
        <taxon>Naviculaceae</taxon>
        <taxon>Seminavis</taxon>
    </lineage>
</organism>
<sequence length="398" mass="45138">MSTTTSRDGASVSGKYIQLFAIVFIVLSSAVGSWHKELVLLSAIVAGVNDLQGQQQRKLTSSDTETREEPKEPWEPMPISELTRGNQPLPNCTYPYVAVADIIAETDPYLEADGVTRRKIPRSIHLAWVSANDAAPRQGRCLHYLQAETFQKWNTAFPNYSVYFHDDDAVDALLDPKNWPEFPQLGQAMKCAKMRGAMLVDIWRLLVLYKYGGFYADLDLLPKPDFTEDIISPDVDFFAFSDAWSRPTQGSFAMAPGHPIGYYNIHEVMSRILNLDDIAHLKLVFVTGPEAFKFGYGLALGWKKDLIFGKGTFKGDYNATAKKVGHFEKDKVGMQTNVDYIVQLPGGGNMTYKEKIKEDTGVRHWQKEMREISKRVPQMSCREYLYKLERETARFPHQ</sequence>
<dbReference type="Gene3D" id="3.90.550.20">
    <property type="match status" value="1"/>
</dbReference>
<comment type="caution">
    <text evidence="4">The sequence shown here is derived from an EMBL/GenBank/DDBJ whole genome shotgun (WGS) entry which is preliminary data.</text>
</comment>
<evidence type="ECO:0000256" key="3">
    <source>
        <dbReference type="SAM" id="Phobius"/>
    </source>
</evidence>
<name>A0A9N8EAU4_9STRA</name>
<keyword evidence="1" id="KW-0808">Transferase</keyword>
<dbReference type="SUPFAM" id="SSF53448">
    <property type="entry name" value="Nucleotide-diphospho-sugar transferases"/>
    <property type="match status" value="1"/>
</dbReference>
<evidence type="ECO:0000313" key="5">
    <source>
        <dbReference type="Proteomes" id="UP001153069"/>
    </source>
</evidence>
<dbReference type="GO" id="GO:0051999">
    <property type="term" value="P:mannosyl-inositol phosphorylceramide biosynthetic process"/>
    <property type="evidence" value="ECO:0007669"/>
    <property type="project" value="TreeGrafter"/>
</dbReference>
<dbReference type="PANTHER" id="PTHR32385">
    <property type="entry name" value="MANNOSYL PHOSPHORYLINOSITOL CERAMIDE SYNTHASE"/>
    <property type="match status" value="1"/>
</dbReference>
<proteinExistence type="predicted"/>
<accession>A0A9N8EAU4</accession>
<feature type="region of interest" description="Disordered" evidence="2">
    <location>
        <begin position="55"/>
        <end position="86"/>
    </location>
</feature>
<keyword evidence="5" id="KW-1185">Reference proteome</keyword>
<evidence type="ECO:0000256" key="2">
    <source>
        <dbReference type="SAM" id="MobiDB-lite"/>
    </source>
</evidence>
<dbReference type="InterPro" id="IPR029044">
    <property type="entry name" value="Nucleotide-diphossugar_trans"/>
</dbReference>
<feature type="compositionally biased region" description="Basic and acidic residues" evidence="2">
    <location>
        <begin position="64"/>
        <end position="74"/>
    </location>
</feature>
<dbReference type="OrthoDB" id="43211at2759"/>
<evidence type="ECO:0000256" key="1">
    <source>
        <dbReference type="ARBA" id="ARBA00022679"/>
    </source>
</evidence>
<dbReference type="GO" id="GO:0000030">
    <property type="term" value="F:mannosyltransferase activity"/>
    <property type="evidence" value="ECO:0007669"/>
    <property type="project" value="TreeGrafter"/>
</dbReference>
<protein>
    <submittedName>
        <fullName evidence="4">Glycosyltransferase</fullName>
    </submittedName>
</protein>
<gene>
    <name evidence="4" type="ORF">SEMRO_875_G214360.1</name>
</gene>
<keyword evidence="3" id="KW-0472">Membrane</keyword>
<feature type="transmembrane region" description="Helical" evidence="3">
    <location>
        <begin position="16"/>
        <end position="34"/>
    </location>
</feature>
<keyword evidence="3" id="KW-1133">Transmembrane helix</keyword>
<dbReference type="EMBL" id="CAICTM010000874">
    <property type="protein sequence ID" value="CAB9517712.1"/>
    <property type="molecule type" value="Genomic_DNA"/>
</dbReference>
<dbReference type="Pfam" id="PF04488">
    <property type="entry name" value="Gly_transf_sug"/>
    <property type="match status" value="1"/>
</dbReference>
<reference evidence="4" key="1">
    <citation type="submission" date="2020-06" db="EMBL/GenBank/DDBJ databases">
        <authorList>
            <consortium name="Plant Systems Biology data submission"/>
        </authorList>
    </citation>
    <scope>NUCLEOTIDE SEQUENCE</scope>
    <source>
        <strain evidence="4">D6</strain>
    </source>
</reference>